<dbReference type="GO" id="GO:0000785">
    <property type="term" value="C:chromatin"/>
    <property type="evidence" value="ECO:0007669"/>
    <property type="project" value="TreeGrafter"/>
</dbReference>
<dbReference type="SMART" id="SM00355">
    <property type="entry name" value="ZnF_C2H2"/>
    <property type="match status" value="2"/>
</dbReference>
<dbReference type="GO" id="GO:0000981">
    <property type="term" value="F:DNA-binding transcription factor activity, RNA polymerase II-specific"/>
    <property type="evidence" value="ECO:0007669"/>
    <property type="project" value="InterPro"/>
</dbReference>
<reference evidence="10 11" key="1">
    <citation type="journal article" date="2016" name="Fungal Biol.">
        <title>The genome of Xylona heveae provides a window into fungal endophytism.</title>
        <authorList>
            <person name="Gazis R."/>
            <person name="Kuo A."/>
            <person name="Riley R."/>
            <person name="LaButti K."/>
            <person name="Lipzen A."/>
            <person name="Lin J."/>
            <person name="Amirebrahimi M."/>
            <person name="Hesse C.N."/>
            <person name="Spatafora J.W."/>
            <person name="Henrissat B."/>
            <person name="Hainaut M."/>
            <person name="Grigoriev I.V."/>
            <person name="Hibbett D.S."/>
        </authorList>
    </citation>
    <scope>NUCLEOTIDE SEQUENCE [LARGE SCALE GENOMIC DNA]</scope>
    <source>
        <strain evidence="10 11">TC161</strain>
    </source>
</reference>
<dbReference type="InterPro" id="IPR051059">
    <property type="entry name" value="VerF-like"/>
</dbReference>
<evidence type="ECO:0000313" key="11">
    <source>
        <dbReference type="Proteomes" id="UP000076632"/>
    </source>
</evidence>
<dbReference type="GO" id="GO:0005634">
    <property type="term" value="C:nucleus"/>
    <property type="evidence" value="ECO:0007669"/>
    <property type="project" value="UniProtKB-SubCell"/>
</dbReference>
<gene>
    <name evidence="10" type="ORF">L228DRAFT_84633</name>
</gene>
<evidence type="ECO:0000256" key="5">
    <source>
        <dbReference type="ARBA" id="ARBA00022833"/>
    </source>
</evidence>
<dbReference type="InterPro" id="IPR036236">
    <property type="entry name" value="Znf_C2H2_sf"/>
</dbReference>
<keyword evidence="4 7" id="KW-0863">Zinc-finger</keyword>
<feature type="region of interest" description="Disordered" evidence="8">
    <location>
        <begin position="317"/>
        <end position="352"/>
    </location>
</feature>
<dbReference type="PANTHER" id="PTHR40626:SF18">
    <property type="entry name" value="NICOTINATE CATABOLISM CLUSTER-SPECIFIC TRANSCRIPTION FACTOR"/>
    <property type="match status" value="1"/>
</dbReference>
<dbReference type="Proteomes" id="UP000076632">
    <property type="component" value="Unassembled WGS sequence"/>
</dbReference>
<evidence type="ECO:0000256" key="1">
    <source>
        <dbReference type="ARBA" id="ARBA00004123"/>
    </source>
</evidence>
<accession>A0A161THS3</accession>
<sequence length="1019" mass="114751">MMPDQSSSKRYRCTFEGCGKSFSRPEHAQRHALNHSEGENTCLRCRAHFKRRDLLDRHMVRHQEKDAAAGGEGLGHLATRKRLWRDENGNVMAKRRPEHEKPARPAQKRRKVSLRSLISSDSKSSDEPMRELPDTVDYATELNEAPLSPPRSNSGSISGLNNDILLDMPSSSLDRWSVSEDISALHSLDNEDFLRNGSWGIQPLEKPGHDILFDDIFAPDTASSFNMPFTTMSYYNWLFDSKMWTHQSPGQSETAQYLPTEGQTLSNEMSRSISSIHAASENYPGLENRSKAAHDRFSETPISYSALETLAPGNIIDQQPLFPQGSLNGAENNSSPSRCKDNSPLSIGTPRLAPGSGLFSSQCVISNSSSNSRIQVECSESRDNGASTLDIPGKSSLNNSRLSVARDSGKRLPHRTSESGTQYEWPSEEEIRPREHLSAKANRLPVIDETARQGILLLIDHARPQTPDGADISIEHPLLSLGALQTYSDLYFTCFNLSYPLLHQATFQPSLVNPLLLTAVLLLGATYSDKEAHLLAVCIHDIMRVEIMSNQAFSARPSLWILQTILLVECFGKSRAGQVQHDMSHLFHGMLINLIRRSDCQSARSPVFTESSLDLNDYWKSAVDAEQRRRLALFCFMWDTQHAVLFSQSLCMNASELKLALPWDSAMWEAESAEMWFALSQKGSPPQFLSVFKSYVNPGTELPNTHLNALSRILILHGLMSVAWDLNRREQTSLGLAITDGEDTWRSRIMRSYEAWKGDFDAYCKVAMRSLSFDSEARARFQRLRVSSLAIYHAAHISLQVEIIDLQILAGAKHIIGRPVTESDYARSRQRIDNWVETNVASAVKAASHAAHLLRDGIRKLKNWDVDNVFHYPWCLYIATLTCWAFHTAGSGSNANEIQRFRTMRPEKRREAAESQNDSSLEEDYEECVDWDARAEMNMVISAMTRSNMEEMRLSRGSYGTAGLTKIMTKHLSTIRWALVREGMIVLQSLEQNSRPLNVLDQAYRSKRNGLIARLPEMR</sequence>
<evidence type="ECO:0000256" key="4">
    <source>
        <dbReference type="ARBA" id="ARBA00022771"/>
    </source>
</evidence>
<keyword evidence="6" id="KW-0539">Nucleus</keyword>
<evidence type="ECO:0000313" key="10">
    <source>
        <dbReference type="EMBL" id="KZF25827.1"/>
    </source>
</evidence>
<protein>
    <recommendedName>
        <fullName evidence="9">C2H2-type domain-containing protein</fullName>
    </recommendedName>
</protein>
<dbReference type="RefSeq" id="XP_018191382.1">
    <property type="nucleotide sequence ID" value="XM_018336910.1"/>
</dbReference>
<feature type="compositionally biased region" description="Polar residues" evidence="8">
    <location>
        <begin position="325"/>
        <end position="337"/>
    </location>
</feature>
<dbReference type="GO" id="GO:0008270">
    <property type="term" value="F:zinc ion binding"/>
    <property type="evidence" value="ECO:0007669"/>
    <property type="project" value="UniProtKB-KW"/>
</dbReference>
<dbReference type="GO" id="GO:0006351">
    <property type="term" value="P:DNA-templated transcription"/>
    <property type="evidence" value="ECO:0007669"/>
    <property type="project" value="InterPro"/>
</dbReference>
<feature type="domain" description="C2H2-type" evidence="9">
    <location>
        <begin position="11"/>
        <end position="40"/>
    </location>
</feature>
<dbReference type="AlphaFoldDB" id="A0A161THS3"/>
<dbReference type="CDD" id="cd12148">
    <property type="entry name" value="fungal_TF_MHR"/>
    <property type="match status" value="1"/>
</dbReference>
<name>A0A161THS3_XYLHT</name>
<comment type="subcellular location">
    <subcellularLocation>
        <location evidence="1">Nucleus</location>
    </subcellularLocation>
</comment>
<dbReference type="InterPro" id="IPR013087">
    <property type="entry name" value="Znf_C2H2_type"/>
</dbReference>
<feature type="region of interest" description="Disordered" evidence="8">
    <location>
        <begin position="79"/>
        <end position="131"/>
    </location>
</feature>
<evidence type="ECO:0000259" key="9">
    <source>
        <dbReference type="PROSITE" id="PS50157"/>
    </source>
</evidence>
<dbReference type="OMA" id="IRRSNCC"/>
<feature type="region of interest" description="Disordered" evidence="8">
    <location>
        <begin position="375"/>
        <end position="431"/>
    </location>
</feature>
<dbReference type="Pfam" id="PF04082">
    <property type="entry name" value="Fungal_trans"/>
    <property type="match status" value="1"/>
</dbReference>
<dbReference type="PROSITE" id="PS00028">
    <property type="entry name" value="ZINC_FINGER_C2H2_1"/>
    <property type="match status" value="2"/>
</dbReference>
<dbReference type="InterPro" id="IPR007219">
    <property type="entry name" value="XnlR_reg_dom"/>
</dbReference>
<organism evidence="10 11">
    <name type="scientific">Xylona heveae (strain CBS 132557 / TC161)</name>
    <dbReference type="NCBI Taxonomy" id="1328760"/>
    <lineage>
        <taxon>Eukaryota</taxon>
        <taxon>Fungi</taxon>
        <taxon>Dikarya</taxon>
        <taxon>Ascomycota</taxon>
        <taxon>Pezizomycotina</taxon>
        <taxon>Xylonomycetes</taxon>
        <taxon>Xylonales</taxon>
        <taxon>Xylonaceae</taxon>
        <taxon>Xylona</taxon>
    </lineage>
</organism>
<dbReference type="PANTHER" id="PTHR40626">
    <property type="entry name" value="MIP31509P"/>
    <property type="match status" value="1"/>
</dbReference>
<keyword evidence="3" id="KW-0677">Repeat</keyword>
<keyword evidence="11" id="KW-1185">Reference proteome</keyword>
<evidence type="ECO:0000256" key="7">
    <source>
        <dbReference type="PROSITE-ProRule" id="PRU00042"/>
    </source>
</evidence>
<keyword evidence="2" id="KW-0479">Metal-binding</keyword>
<dbReference type="GeneID" id="28902047"/>
<dbReference type="PROSITE" id="PS50157">
    <property type="entry name" value="ZINC_FINGER_C2H2_2"/>
    <property type="match status" value="1"/>
</dbReference>
<dbReference type="OrthoDB" id="1405595at2759"/>
<dbReference type="InParanoid" id="A0A161THS3"/>
<proteinExistence type="predicted"/>
<evidence type="ECO:0000256" key="6">
    <source>
        <dbReference type="ARBA" id="ARBA00023242"/>
    </source>
</evidence>
<dbReference type="Gene3D" id="3.30.160.60">
    <property type="entry name" value="Classic Zinc Finger"/>
    <property type="match status" value="1"/>
</dbReference>
<dbReference type="STRING" id="1328760.A0A161THS3"/>
<dbReference type="EMBL" id="KV407455">
    <property type="protein sequence ID" value="KZF25827.1"/>
    <property type="molecule type" value="Genomic_DNA"/>
</dbReference>
<dbReference type="GO" id="GO:0000978">
    <property type="term" value="F:RNA polymerase II cis-regulatory region sequence-specific DNA binding"/>
    <property type="evidence" value="ECO:0007669"/>
    <property type="project" value="InterPro"/>
</dbReference>
<evidence type="ECO:0000256" key="3">
    <source>
        <dbReference type="ARBA" id="ARBA00022737"/>
    </source>
</evidence>
<evidence type="ECO:0000256" key="8">
    <source>
        <dbReference type="SAM" id="MobiDB-lite"/>
    </source>
</evidence>
<evidence type="ECO:0000256" key="2">
    <source>
        <dbReference type="ARBA" id="ARBA00022723"/>
    </source>
</evidence>
<keyword evidence="5" id="KW-0862">Zinc</keyword>
<dbReference type="SUPFAM" id="SSF57667">
    <property type="entry name" value="beta-beta-alpha zinc fingers"/>
    <property type="match status" value="1"/>
</dbReference>